<accession>A0ACC2KKX7</accession>
<evidence type="ECO:0000313" key="1">
    <source>
        <dbReference type="EMBL" id="KAJ8621780.1"/>
    </source>
</evidence>
<proteinExistence type="predicted"/>
<comment type="caution">
    <text evidence="1">The sequence shown here is derived from an EMBL/GenBank/DDBJ whole genome shotgun (WGS) entry which is preliminary data.</text>
</comment>
<evidence type="ECO:0000313" key="2">
    <source>
        <dbReference type="Proteomes" id="UP001234297"/>
    </source>
</evidence>
<dbReference type="EMBL" id="CM056818">
    <property type="protein sequence ID" value="KAJ8621780.1"/>
    <property type="molecule type" value="Genomic_DNA"/>
</dbReference>
<gene>
    <name evidence="1" type="ORF">MRB53_030309</name>
</gene>
<sequence>MVAIPARQLIGSGDGASTSCSASKPAETNAAATEAETSSRPGRPVIESSSSEEEEEEEEMQRRRPYLMIVDLSTRVFGDRAPCAPRPADVAPTIALGSVSTAAADAAAPAADAAAPASTSPLNSSSILSLDPAIAQNVSGSDESASPANVQPQSEDFVNDVLPSSLPHIVQEGLDVDAVNDPANIQSQLEENFEVPLTVQEGYETAQLPSFEFDNSPVQVEAVDPSISKEVVQAEEFPIAVGSEAIVIENPVEPSEVQDQLPSGSTSQVEAEGDSHNTIISEVPLVPAPSTVMHGVEVATDDMAQSLSLQARVICTRAADHLKEQPEELMDDS</sequence>
<protein>
    <submittedName>
        <fullName evidence="1">Uncharacterized protein</fullName>
    </submittedName>
</protein>
<dbReference type="Proteomes" id="UP001234297">
    <property type="component" value="Chromosome 10"/>
</dbReference>
<organism evidence="1 2">
    <name type="scientific">Persea americana</name>
    <name type="common">Avocado</name>
    <dbReference type="NCBI Taxonomy" id="3435"/>
    <lineage>
        <taxon>Eukaryota</taxon>
        <taxon>Viridiplantae</taxon>
        <taxon>Streptophyta</taxon>
        <taxon>Embryophyta</taxon>
        <taxon>Tracheophyta</taxon>
        <taxon>Spermatophyta</taxon>
        <taxon>Magnoliopsida</taxon>
        <taxon>Magnoliidae</taxon>
        <taxon>Laurales</taxon>
        <taxon>Lauraceae</taxon>
        <taxon>Persea</taxon>
    </lineage>
</organism>
<keyword evidence="2" id="KW-1185">Reference proteome</keyword>
<reference evidence="1 2" key="1">
    <citation type="journal article" date="2022" name="Hortic Res">
        <title>A haplotype resolved chromosomal level avocado genome allows analysis of novel avocado genes.</title>
        <authorList>
            <person name="Nath O."/>
            <person name="Fletcher S.J."/>
            <person name="Hayward A."/>
            <person name="Shaw L.M."/>
            <person name="Masouleh A.K."/>
            <person name="Furtado A."/>
            <person name="Henry R.J."/>
            <person name="Mitter N."/>
        </authorList>
    </citation>
    <scope>NUCLEOTIDE SEQUENCE [LARGE SCALE GENOMIC DNA]</scope>
    <source>
        <strain evidence="2">cv. Hass</strain>
    </source>
</reference>
<name>A0ACC2KKX7_PERAE</name>